<dbReference type="GO" id="GO:0034399">
    <property type="term" value="C:nuclear periphery"/>
    <property type="evidence" value="ECO:0007669"/>
    <property type="project" value="TreeGrafter"/>
</dbReference>
<dbReference type="OrthoDB" id="10259843at2759"/>
<dbReference type="InterPro" id="IPR024790">
    <property type="entry name" value="APC4_long_dom"/>
</dbReference>
<dbReference type="Pfam" id="PF12894">
    <property type="entry name" value="ANAPC4_WD40"/>
    <property type="match status" value="1"/>
</dbReference>
<evidence type="ECO:0000259" key="6">
    <source>
        <dbReference type="Pfam" id="PF12894"/>
    </source>
</evidence>
<dbReference type="GO" id="GO:0031145">
    <property type="term" value="P:anaphase-promoting complex-dependent catabolic process"/>
    <property type="evidence" value="ECO:0007669"/>
    <property type="project" value="InterPro"/>
</dbReference>
<keyword evidence="3" id="KW-0498">Mitosis</keyword>
<dbReference type="AlphaFoldDB" id="A0A9P6HH31"/>
<evidence type="ECO:0000256" key="1">
    <source>
        <dbReference type="ARBA" id="ARBA00016067"/>
    </source>
</evidence>
<reference evidence="8" key="1">
    <citation type="journal article" date="2020" name="Nat. Commun.">
        <title>Large-scale genome sequencing of mycorrhizal fungi provides insights into the early evolution of symbiotic traits.</title>
        <authorList>
            <person name="Miyauchi S."/>
            <person name="Kiss E."/>
            <person name="Kuo A."/>
            <person name="Drula E."/>
            <person name="Kohler A."/>
            <person name="Sanchez-Garcia M."/>
            <person name="Morin E."/>
            <person name="Andreopoulos B."/>
            <person name="Barry K.W."/>
            <person name="Bonito G."/>
            <person name="Buee M."/>
            <person name="Carver A."/>
            <person name="Chen C."/>
            <person name="Cichocki N."/>
            <person name="Clum A."/>
            <person name="Culley D."/>
            <person name="Crous P.W."/>
            <person name="Fauchery L."/>
            <person name="Girlanda M."/>
            <person name="Hayes R.D."/>
            <person name="Keri Z."/>
            <person name="LaButti K."/>
            <person name="Lipzen A."/>
            <person name="Lombard V."/>
            <person name="Magnuson J."/>
            <person name="Maillard F."/>
            <person name="Murat C."/>
            <person name="Nolan M."/>
            <person name="Ohm R.A."/>
            <person name="Pangilinan J."/>
            <person name="Pereira M.F."/>
            <person name="Perotto S."/>
            <person name="Peter M."/>
            <person name="Pfister S."/>
            <person name="Riley R."/>
            <person name="Sitrit Y."/>
            <person name="Stielow J.B."/>
            <person name="Szollosi G."/>
            <person name="Zifcakova L."/>
            <person name="Stursova M."/>
            <person name="Spatafora J.W."/>
            <person name="Tedersoo L."/>
            <person name="Vaario L.M."/>
            <person name="Yamada A."/>
            <person name="Yan M."/>
            <person name="Wang P."/>
            <person name="Xu J."/>
            <person name="Bruns T."/>
            <person name="Baldrian P."/>
            <person name="Vilgalys R."/>
            <person name="Dunand C."/>
            <person name="Henrissat B."/>
            <person name="Grigoriev I.V."/>
            <person name="Hibbett D."/>
            <person name="Nagy L.G."/>
            <person name="Martin F.M."/>
        </authorList>
    </citation>
    <scope>NUCLEOTIDE SEQUENCE</scope>
    <source>
        <strain evidence="8">UH-Tt-Lm1</strain>
    </source>
</reference>
<feature type="domain" description="Anaphase-promoting complex subunit 4-like WD40" evidence="6">
    <location>
        <begin position="23"/>
        <end position="122"/>
    </location>
</feature>
<sequence>MQNSIDSLASFRLPSAARLLPTALCPDKDLLLLITNLNNKDRLSLWNLQGSKKWEVEADASGPNPEGIVALAWSPDCQFIAVAHDPPRITIHSVRTGREQRSLSIKQNLLRPSLRLTTISWFQDEKSRQDNTTIPDIMKRGNDIPGSAHSILKMLPLLDALQDDTKPLGATDLFAFEGSRKRASVNVKSPEVITKWPTLPPDPLSASMKPADAPRYRQEGEEDCVEADDRNTNSVLCAGDDMGNIHCFLDGSFPLGTFLFNTNFPIASMYKKPGEPTFSINIRTAETGTCLTPTVVDMSLLKRRSVRDVARTSSTARELTWYIIRCVKEMQKFWFGQDLQGGARTVGPKWVEALERKQTQFGQKQPSAVLDLSCLLLTGRASEALSDFLGSGEQTTERGMNKWESTVFEALLKVRDYAEKRVVPAAHRLHLMMEEVQGWAQLPNFAFCEFSAIEAGGCLQAVQRLIMIGNWLAKAARVELTRFREFMGWLRYGESNYGNAQAPDSQVHILPRYDIMQANEYMMSGLAESVLDKWFSGQAPKFSLEELGSVGEGTGNLSEVMERARKVVNDPKGIEWQHEVKRRDLSGLDRNLELLAQEIALRGSRLFSRTTSAACASASVSHEDGSSHFTAADDVRLGEGERIVIRERTAGNEGEVRIRTAGSPPRLESIMERRLLKRLAVLLVVRICYQVQVGAGTPEAVAFALGECSYGSHPVEIMDADFFDETLLVVAFRSQEDDWSSSNIGTLNYGGLEYNERPVDVKGLTRERLMVDALKEWRDGMVGDCFCGIRNNVELEIASGARQLTARADDGIDLALNGRVGRRIACVLDKEDMGLEIFDMAGETDMMSDDGERSGSVSL</sequence>
<evidence type="ECO:0000256" key="2">
    <source>
        <dbReference type="ARBA" id="ARBA00022618"/>
    </source>
</evidence>
<dbReference type="EMBL" id="WIUZ02000006">
    <property type="protein sequence ID" value="KAF9785869.1"/>
    <property type="molecule type" value="Genomic_DNA"/>
</dbReference>
<dbReference type="Gene3D" id="2.130.10.10">
    <property type="entry name" value="YVTN repeat-like/Quinoprotein amine dehydrogenase"/>
    <property type="match status" value="1"/>
</dbReference>
<keyword evidence="2" id="KW-0132">Cell division</keyword>
<reference evidence="8" key="2">
    <citation type="submission" date="2020-11" db="EMBL/GenBank/DDBJ databases">
        <authorList>
            <consortium name="DOE Joint Genome Institute"/>
            <person name="Kuo A."/>
            <person name="Miyauchi S."/>
            <person name="Kiss E."/>
            <person name="Drula E."/>
            <person name="Kohler A."/>
            <person name="Sanchez-Garcia M."/>
            <person name="Andreopoulos B."/>
            <person name="Barry K.W."/>
            <person name="Bonito G."/>
            <person name="Buee M."/>
            <person name="Carver A."/>
            <person name="Chen C."/>
            <person name="Cichocki N."/>
            <person name="Clum A."/>
            <person name="Culley D."/>
            <person name="Crous P.W."/>
            <person name="Fauchery L."/>
            <person name="Girlanda M."/>
            <person name="Hayes R."/>
            <person name="Keri Z."/>
            <person name="Labutti K."/>
            <person name="Lipzen A."/>
            <person name="Lombard V."/>
            <person name="Magnuson J."/>
            <person name="Maillard F."/>
            <person name="Morin E."/>
            <person name="Murat C."/>
            <person name="Nolan M."/>
            <person name="Ohm R."/>
            <person name="Pangilinan J."/>
            <person name="Pereira M."/>
            <person name="Perotto S."/>
            <person name="Peter M."/>
            <person name="Riley R."/>
            <person name="Sitrit Y."/>
            <person name="Stielow B."/>
            <person name="Szollosi G."/>
            <person name="Zifcakova L."/>
            <person name="Stursova M."/>
            <person name="Spatafora J.W."/>
            <person name="Tedersoo L."/>
            <person name="Vaario L.-M."/>
            <person name="Yamada A."/>
            <person name="Yan M."/>
            <person name="Wang P."/>
            <person name="Xu J."/>
            <person name="Bruns T."/>
            <person name="Baldrian P."/>
            <person name="Vilgalys R."/>
            <person name="Henrissat B."/>
            <person name="Grigoriev I.V."/>
            <person name="Hibbett D."/>
            <person name="Nagy L.G."/>
            <person name="Martin F.M."/>
        </authorList>
    </citation>
    <scope>NUCLEOTIDE SEQUENCE</scope>
    <source>
        <strain evidence="8">UH-Tt-Lm1</strain>
    </source>
</reference>
<keyword evidence="5" id="KW-0131">Cell cycle</keyword>
<evidence type="ECO:0000259" key="7">
    <source>
        <dbReference type="Pfam" id="PF12896"/>
    </source>
</evidence>
<dbReference type="PANTHER" id="PTHR13260:SF0">
    <property type="entry name" value="ANAPHASE-PROMOTING COMPLEX SUBUNIT 4"/>
    <property type="match status" value="1"/>
</dbReference>
<protein>
    <recommendedName>
        <fullName evidence="1">Anaphase-promoting complex subunit 4</fullName>
    </recommendedName>
</protein>
<dbReference type="GO" id="GO:0005680">
    <property type="term" value="C:anaphase-promoting complex"/>
    <property type="evidence" value="ECO:0007669"/>
    <property type="project" value="InterPro"/>
</dbReference>
<dbReference type="PANTHER" id="PTHR13260">
    <property type="entry name" value="ANAPHASE PROMOTING COMPLEX SUBUNIT 4 APC4"/>
    <property type="match status" value="1"/>
</dbReference>
<dbReference type="InterPro" id="IPR015943">
    <property type="entry name" value="WD40/YVTN_repeat-like_dom_sf"/>
</dbReference>
<evidence type="ECO:0000256" key="5">
    <source>
        <dbReference type="ARBA" id="ARBA00023306"/>
    </source>
</evidence>
<gene>
    <name evidence="8" type="ORF">BJ322DRAFT_1004317</name>
</gene>
<dbReference type="Pfam" id="PF12896">
    <property type="entry name" value="ANAPC4"/>
    <property type="match status" value="1"/>
</dbReference>
<dbReference type="Proteomes" id="UP000736335">
    <property type="component" value="Unassembled WGS sequence"/>
</dbReference>
<keyword evidence="4" id="KW-0833">Ubl conjugation pathway</keyword>
<feature type="domain" description="Anaphase-promoting complex subunit 4 long" evidence="7">
    <location>
        <begin position="296"/>
        <end position="492"/>
    </location>
</feature>
<keyword evidence="9" id="KW-1185">Reference proteome</keyword>
<name>A0A9P6HH31_9AGAM</name>
<dbReference type="GO" id="GO:0070979">
    <property type="term" value="P:protein K11-linked ubiquitination"/>
    <property type="evidence" value="ECO:0007669"/>
    <property type="project" value="TreeGrafter"/>
</dbReference>
<evidence type="ECO:0000313" key="8">
    <source>
        <dbReference type="EMBL" id="KAF9785869.1"/>
    </source>
</evidence>
<evidence type="ECO:0000256" key="4">
    <source>
        <dbReference type="ARBA" id="ARBA00022786"/>
    </source>
</evidence>
<organism evidence="8 9">
    <name type="scientific">Thelephora terrestris</name>
    <dbReference type="NCBI Taxonomy" id="56493"/>
    <lineage>
        <taxon>Eukaryota</taxon>
        <taxon>Fungi</taxon>
        <taxon>Dikarya</taxon>
        <taxon>Basidiomycota</taxon>
        <taxon>Agaricomycotina</taxon>
        <taxon>Agaricomycetes</taxon>
        <taxon>Thelephorales</taxon>
        <taxon>Thelephoraceae</taxon>
        <taxon>Thelephora</taxon>
    </lineage>
</organism>
<accession>A0A9P6HH31</accession>
<dbReference type="SUPFAM" id="SSF69322">
    <property type="entry name" value="Tricorn protease domain 2"/>
    <property type="match status" value="1"/>
</dbReference>
<dbReference type="InterPro" id="IPR024977">
    <property type="entry name" value="Apc4-like_WD40_dom"/>
</dbReference>
<evidence type="ECO:0000256" key="3">
    <source>
        <dbReference type="ARBA" id="ARBA00022776"/>
    </source>
</evidence>
<dbReference type="InterPro" id="IPR024789">
    <property type="entry name" value="APC4"/>
</dbReference>
<evidence type="ECO:0000313" key="9">
    <source>
        <dbReference type="Proteomes" id="UP000736335"/>
    </source>
</evidence>
<dbReference type="GO" id="GO:0051301">
    <property type="term" value="P:cell division"/>
    <property type="evidence" value="ECO:0007669"/>
    <property type="project" value="UniProtKB-KW"/>
</dbReference>
<proteinExistence type="predicted"/>
<comment type="caution">
    <text evidence="8">The sequence shown here is derived from an EMBL/GenBank/DDBJ whole genome shotgun (WGS) entry which is preliminary data.</text>
</comment>